<gene>
    <name evidence="8" type="primary">TCP4</name>
    <name evidence="8" type="ORF">SDJN03_02077</name>
</gene>
<proteinExistence type="predicted"/>
<evidence type="ECO:0000313" key="8">
    <source>
        <dbReference type="EMBL" id="KAG6604760.1"/>
    </source>
</evidence>
<organism evidence="8 9">
    <name type="scientific">Cucurbita argyrosperma subsp. sororia</name>
    <dbReference type="NCBI Taxonomy" id="37648"/>
    <lineage>
        <taxon>Eukaryota</taxon>
        <taxon>Viridiplantae</taxon>
        <taxon>Streptophyta</taxon>
        <taxon>Embryophyta</taxon>
        <taxon>Tracheophyta</taxon>
        <taxon>Spermatophyta</taxon>
        <taxon>Magnoliopsida</taxon>
        <taxon>eudicotyledons</taxon>
        <taxon>Gunneridae</taxon>
        <taxon>Pentapetalae</taxon>
        <taxon>rosids</taxon>
        <taxon>fabids</taxon>
        <taxon>Cucurbitales</taxon>
        <taxon>Cucurbitaceae</taxon>
        <taxon>Cucurbiteae</taxon>
        <taxon>Cucurbita</taxon>
    </lineage>
</organism>
<evidence type="ECO:0000259" key="7">
    <source>
        <dbReference type="PROSITE" id="PS51369"/>
    </source>
</evidence>
<dbReference type="AlphaFoldDB" id="A0AAV6NZX3"/>
<evidence type="ECO:0000256" key="5">
    <source>
        <dbReference type="ARBA" id="ARBA00023242"/>
    </source>
</evidence>
<dbReference type="InterPro" id="IPR017887">
    <property type="entry name" value="TF_TCP_subgr"/>
</dbReference>
<feature type="region of interest" description="Disordered" evidence="6">
    <location>
        <begin position="1"/>
        <end position="32"/>
    </location>
</feature>
<dbReference type="GO" id="GO:0043565">
    <property type="term" value="F:sequence-specific DNA binding"/>
    <property type="evidence" value="ECO:0007669"/>
    <property type="project" value="TreeGrafter"/>
</dbReference>
<dbReference type="Pfam" id="PF03634">
    <property type="entry name" value="TCP"/>
    <property type="match status" value="1"/>
</dbReference>
<dbReference type="Proteomes" id="UP000685013">
    <property type="component" value="Chromosome 2"/>
</dbReference>
<protein>
    <submittedName>
        <fullName evidence="8">Transcription factor TCP4</fullName>
    </submittedName>
</protein>
<dbReference type="PANTHER" id="PTHR31072:SF276">
    <property type="entry name" value="SAP DOMAIN-CONTAINING PROTEIN"/>
    <property type="match status" value="1"/>
</dbReference>
<evidence type="ECO:0000256" key="6">
    <source>
        <dbReference type="SAM" id="MobiDB-lite"/>
    </source>
</evidence>
<keyword evidence="9" id="KW-1185">Reference proteome</keyword>
<feature type="non-terminal residue" evidence="8">
    <location>
        <position position="1"/>
    </location>
</feature>
<feature type="domain" description="TCP" evidence="7">
    <location>
        <begin position="52"/>
        <end position="110"/>
    </location>
</feature>
<dbReference type="GO" id="GO:0005634">
    <property type="term" value="C:nucleus"/>
    <property type="evidence" value="ECO:0007669"/>
    <property type="project" value="UniProtKB-SubCell"/>
</dbReference>
<dbReference type="EMBL" id="JAGKQH010000002">
    <property type="protein sequence ID" value="KAG6604760.1"/>
    <property type="molecule type" value="Genomic_DNA"/>
</dbReference>
<keyword evidence="4" id="KW-0804">Transcription</keyword>
<dbReference type="PROSITE" id="PS51369">
    <property type="entry name" value="TCP"/>
    <property type="match status" value="1"/>
</dbReference>
<comment type="caution">
    <text evidence="8">The sequence shown here is derived from an EMBL/GenBank/DDBJ whole genome shotgun (WGS) entry which is preliminary data.</text>
</comment>
<evidence type="ECO:0000313" key="9">
    <source>
        <dbReference type="Proteomes" id="UP000685013"/>
    </source>
</evidence>
<evidence type="ECO:0000256" key="1">
    <source>
        <dbReference type="ARBA" id="ARBA00004123"/>
    </source>
</evidence>
<evidence type="ECO:0000256" key="2">
    <source>
        <dbReference type="ARBA" id="ARBA00023015"/>
    </source>
</evidence>
<dbReference type="GO" id="GO:0003700">
    <property type="term" value="F:DNA-binding transcription factor activity"/>
    <property type="evidence" value="ECO:0007669"/>
    <property type="project" value="InterPro"/>
</dbReference>
<comment type="subcellular location">
    <subcellularLocation>
        <location evidence="1">Nucleus</location>
    </subcellularLocation>
</comment>
<keyword evidence="3" id="KW-0238">DNA-binding</keyword>
<evidence type="ECO:0000256" key="4">
    <source>
        <dbReference type="ARBA" id="ARBA00023163"/>
    </source>
</evidence>
<name>A0AAV6NZX3_9ROSI</name>
<keyword evidence="2" id="KW-0805">Transcription regulation</keyword>
<evidence type="ECO:0000256" key="3">
    <source>
        <dbReference type="ARBA" id="ARBA00023125"/>
    </source>
</evidence>
<dbReference type="PANTHER" id="PTHR31072">
    <property type="entry name" value="TRANSCRIPTION FACTOR TCP4-RELATED"/>
    <property type="match status" value="1"/>
</dbReference>
<reference evidence="8 9" key="1">
    <citation type="journal article" date="2021" name="Hortic Res">
        <title>The domestication of Cucurbita argyrosperma as revealed by the genome of its wild relative.</title>
        <authorList>
            <person name="Barrera-Redondo J."/>
            <person name="Sanchez-de la Vega G."/>
            <person name="Aguirre-Liguori J.A."/>
            <person name="Castellanos-Morales G."/>
            <person name="Gutierrez-Guerrero Y.T."/>
            <person name="Aguirre-Dugua X."/>
            <person name="Aguirre-Planter E."/>
            <person name="Tenaillon M.I."/>
            <person name="Lira-Saade R."/>
            <person name="Eguiarte L.E."/>
        </authorList>
    </citation>
    <scope>NUCLEOTIDE SEQUENCE [LARGE SCALE GENOMIC DNA]</scope>
    <source>
        <strain evidence="8">JBR-2021</strain>
    </source>
</reference>
<sequence>MNSDGGGEELNKTGLHQGRRRPRMGMQSIGGGEILQVPGGGCGGVIVRATGRKDRHSKVFTAKGLRDRRVRLSAHTAIQFYDVQDRLGYDRPSKAVDWLIKKAKSAIDNLSHLPPCPSEPDPNGTGGVTEHSESSRYNDFLFQSQLGENLIPPPLDSAAGFQSYQNLGLSLQTQNSPHHDQNQTGLYAAGSGNSDLGFEDGFEKIVAWNSNVFGSHPSFSQCSAAFPLRGPLQSSLESPVPHYAWNELAVEPTGKRHPIPIHDNSSPSSPRFISGGLPHLDVHGRGKIVEFAGGLGFQSGGNFRLRMKFTAAELRRKKMIL</sequence>
<keyword evidence="5" id="KW-0539">Nucleus</keyword>
<accession>A0AAV6NZX3</accession>
<dbReference type="InterPro" id="IPR005333">
    <property type="entry name" value="Transcription_factor_TCP"/>
</dbReference>
<feature type="region of interest" description="Disordered" evidence="6">
    <location>
        <begin position="109"/>
        <end position="132"/>
    </location>
</feature>